<proteinExistence type="predicted"/>
<dbReference type="AlphaFoldDB" id="A0A166ERD2"/>
<evidence type="ECO:0000313" key="2">
    <source>
        <dbReference type="Proteomes" id="UP000076532"/>
    </source>
</evidence>
<organism evidence="1 2">
    <name type="scientific">Athelia psychrophila</name>
    <dbReference type="NCBI Taxonomy" id="1759441"/>
    <lineage>
        <taxon>Eukaryota</taxon>
        <taxon>Fungi</taxon>
        <taxon>Dikarya</taxon>
        <taxon>Basidiomycota</taxon>
        <taxon>Agaricomycotina</taxon>
        <taxon>Agaricomycetes</taxon>
        <taxon>Agaricomycetidae</taxon>
        <taxon>Atheliales</taxon>
        <taxon>Atheliaceae</taxon>
        <taxon>Athelia</taxon>
    </lineage>
</organism>
<dbReference type="Proteomes" id="UP000076532">
    <property type="component" value="Unassembled WGS sequence"/>
</dbReference>
<dbReference type="EMBL" id="KV417598">
    <property type="protein sequence ID" value="KZP16030.1"/>
    <property type="molecule type" value="Genomic_DNA"/>
</dbReference>
<gene>
    <name evidence="1" type="ORF">FIBSPDRAFT_68532</name>
</gene>
<sequence length="109" mass="11945">MRGTRCSLRRGACRDLQCILAFIRFRGLDCDCECKGTRRRSIAGSAESKADVDGQVARALGHCRVRYVIVYPSVEVTVSGGCEWKPGDECDSLQYLLSRKEPGANSANA</sequence>
<evidence type="ECO:0000313" key="1">
    <source>
        <dbReference type="EMBL" id="KZP16030.1"/>
    </source>
</evidence>
<name>A0A166ERD2_9AGAM</name>
<reference evidence="1 2" key="1">
    <citation type="journal article" date="2016" name="Mol. Biol. Evol.">
        <title>Comparative Genomics of Early-Diverging Mushroom-Forming Fungi Provides Insights into the Origins of Lignocellulose Decay Capabilities.</title>
        <authorList>
            <person name="Nagy L.G."/>
            <person name="Riley R."/>
            <person name="Tritt A."/>
            <person name="Adam C."/>
            <person name="Daum C."/>
            <person name="Floudas D."/>
            <person name="Sun H."/>
            <person name="Yadav J.S."/>
            <person name="Pangilinan J."/>
            <person name="Larsson K.H."/>
            <person name="Matsuura K."/>
            <person name="Barry K."/>
            <person name="Labutti K."/>
            <person name="Kuo R."/>
            <person name="Ohm R.A."/>
            <person name="Bhattacharya S.S."/>
            <person name="Shirouzu T."/>
            <person name="Yoshinaga Y."/>
            <person name="Martin F.M."/>
            <person name="Grigoriev I.V."/>
            <person name="Hibbett D.S."/>
        </authorList>
    </citation>
    <scope>NUCLEOTIDE SEQUENCE [LARGE SCALE GENOMIC DNA]</scope>
    <source>
        <strain evidence="1 2">CBS 109695</strain>
    </source>
</reference>
<keyword evidence="2" id="KW-1185">Reference proteome</keyword>
<accession>A0A166ERD2</accession>
<protein>
    <submittedName>
        <fullName evidence="1">Uncharacterized protein</fullName>
    </submittedName>
</protein>